<dbReference type="AlphaFoldDB" id="A0A2P2PWU3"/>
<evidence type="ECO:0000313" key="1">
    <source>
        <dbReference type="EMBL" id="MBX59208.1"/>
    </source>
</evidence>
<accession>A0A2P2PWU3</accession>
<name>A0A2P2PWU3_RHIMU</name>
<dbReference type="EMBL" id="GGEC01078724">
    <property type="protein sequence ID" value="MBX59208.1"/>
    <property type="molecule type" value="Transcribed_RNA"/>
</dbReference>
<reference evidence="1" key="1">
    <citation type="submission" date="2018-02" db="EMBL/GenBank/DDBJ databases">
        <title>Rhizophora mucronata_Transcriptome.</title>
        <authorList>
            <person name="Meera S.P."/>
            <person name="Sreeshan A."/>
            <person name="Augustine A."/>
        </authorList>
    </citation>
    <scope>NUCLEOTIDE SEQUENCE</scope>
    <source>
        <tissue evidence="1">Leaf</tissue>
    </source>
</reference>
<protein>
    <submittedName>
        <fullName evidence="1">Uncharacterized protein</fullName>
    </submittedName>
</protein>
<proteinExistence type="predicted"/>
<organism evidence="1">
    <name type="scientific">Rhizophora mucronata</name>
    <name type="common">Asiatic mangrove</name>
    <dbReference type="NCBI Taxonomy" id="61149"/>
    <lineage>
        <taxon>Eukaryota</taxon>
        <taxon>Viridiplantae</taxon>
        <taxon>Streptophyta</taxon>
        <taxon>Embryophyta</taxon>
        <taxon>Tracheophyta</taxon>
        <taxon>Spermatophyta</taxon>
        <taxon>Magnoliopsida</taxon>
        <taxon>eudicotyledons</taxon>
        <taxon>Gunneridae</taxon>
        <taxon>Pentapetalae</taxon>
        <taxon>rosids</taxon>
        <taxon>fabids</taxon>
        <taxon>Malpighiales</taxon>
        <taxon>Rhizophoraceae</taxon>
        <taxon>Rhizophora</taxon>
    </lineage>
</organism>
<sequence length="24" mass="2691">MWKLTASSTFEMLPILPVEAEIAL</sequence>